<comment type="caution">
    <text evidence="1">The sequence shown here is derived from an EMBL/GenBank/DDBJ whole genome shotgun (WGS) entry which is preliminary data.</text>
</comment>
<dbReference type="Proteomes" id="UP000886501">
    <property type="component" value="Unassembled WGS sequence"/>
</dbReference>
<protein>
    <submittedName>
        <fullName evidence="1">Uncharacterized protein</fullName>
    </submittedName>
</protein>
<evidence type="ECO:0000313" key="2">
    <source>
        <dbReference type="Proteomes" id="UP000886501"/>
    </source>
</evidence>
<sequence length="119" mass="12768">MPVIVSPSPSSPSPPPSRSPKQKPTQAQLEALYAAASSNDLRLLQKLFRNACQDENVEEFALANDAAVRTGLTALHAAASRGHLEIVRWLVEDCGAMPDMEDKEGETAVHKAALNGHLN</sequence>
<reference evidence="1" key="1">
    <citation type="submission" date="2019-10" db="EMBL/GenBank/DDBJ databases">
        <authorList>
            <consortium name="DOE Joint Genome Institute"/>
            <person name="Kuo A."/>
            <person name="Miyauchi S."/>
            <person name="Kiss E."/>
            <person name="Drula E."/>
            <person name="Kohler A."/>
            <person name="Sanchez-Garcia M."/>
            <person name="Andreopoulos B."/>
            <person name="Barry K.W."/>
            <person name="Bonito G."/>
            <person name="Buee M."/>
            <person name="Carver A."/>
            <person name="Chen C."/>
            <person name="Cichocki N."/>
            <person name="Clum A."/>
            <person name="Culley D."/>
            <person name="Crous P.W."/>
            <person name="Fauchery L."/>
            <person name="Girlanda M."/>
            <person name="Hayes R."/>
            <person name="Keri Z."/>
            <person name="Labutti K."/>
            <person name="Lipzen A."/>
            <person name="Lombard V."/>
            <person name="Magnuson J."/>
            <person name="Maillard F."/>
            <person name="Morin E."/>
            <person name="Murat C."/>
            <person name="Nolan M."/>
            <person name="Ohm R."/>
            <person name="Pangilinan J."/>
            <person name="Pereira M."/>
            <person name="Perotto S."/>
            <person name="Peter M."/>
            <person name="Riley R."/>
            <person name="Sitrit Y."/>
            <person name="Stielow B."/>
            <person name="Szollosi G."/>
            <person name="Zifcakova L."/>
            <person name="Stursova M."/>
            <person name="Spatafora J.W."/>
            <person name="Tedersoo L."/>
            <person name="Vaario L.-M."/>
            <person name="Yamada A."/>
            <person name="Yan M."/>
            <person name="Wang P."/>
            <person name="Xu J."/>
            <person name="Bruns T."/>
            <person name="Baldrian P."/>
            <person name="Vilgalys R."/>
            <person name="Henrissat B."/>
            <person name="Grigoriev I.V."/>
            <person name="Hibbett D."/>
            <person name="Nagy L.G."/>
            <person name="Martin F.M."/>
        </authorList>
    </citation>
    <scope>NUCLEOTIDE SEQUENCE</scope>
    <source>
        <strain evidence="1">P2</strain>
    </source>
</reference>
<reference evidence="1" key="2">
    <citation type="journal article" date="2020" name="Nat. Commun.">
        <title>Large-scale genome sequencing of mycorrhizal fungi provides insights into the early evolution of symbiotic traits.</title>
        <authorList>
            <person name="Miyauchi S."/>
            <person name="Kiss E."/>
            <person name="Kuo A."/>
            <person name="Drula E."/>
            <person name="Kohler A."/>
            <person name="Sanchez-Garcia M."/>
            <person name="Morin E."/>
            <person name="Andreopoulos B."/>
            <person name="Barry K.W."/>
            <person name="Bonito G."/>
            <person name="Buee M."/>
            <person name="Carver A."/>
            <person name="Chen C."/>
            <person name="Cichocki N."/>
            <person name="Clum A."/>
            <person name="Culley D."/>
            <person name="Crous P.W."/>
            <person name="Fauchery L."/>
            <person name="Girlanda M."/>
            <person name="Hayes R.D."/>
            <person name="Keri Z."/>
            <person name="LaButti K."/>
            <person name="Lipzen A."/>
            <person name="Lombard V."/>
            <person name="Magnuson J."/>
            <person name="Maillard F."/>
            <person name="Murat C."/>
            <person name="Nolan M."/>
            <person name="Ohm R.A."/>
            <person name="Pangilinan J."/>
            <person name="Pereira M.F."/>
            <person name="Perotto S."/>
            <person name="Peter M."/>
            <person name="Pfister S."/>
            <person name="Riley R."/>
            <person name="Sitrit Y."/>
            <person name="Stielow J.B."/>
            <person name="Szollosi G."/>
            <person name="Zifcakova L."/>
            <person name="Stursova M."/>
            <person name="Spatafora J.W."/>
            <person name="Tedersoo L."/>
            <person name="Vaario L.M."/>
            <person name="Yamada A."/>
            <person name="Yan M."/>
            <person name="Wang P."/>
            <person name="Xu J."/>
            <person name="Bruns T."/>
            <person name="Baldrian P."/>
            <person name="Vilgalys R."/>
            <person name="Dunand C."/>
            <person name="Henrissat B."/>
            <person name="Grigoriev I.V."/>
            <person name="Hibbett D."/>
            <person name="Nagy L.G."/>
            <person name="Martin F.M."/>
        </authorList>
    </citation>
    <scope>NUCLEOTIDE SEQUENCE</scope>
    <source>
        <strain evidence="1">P2</strain>
    </source>
</reference>
<organism evidence="1 2">
    <name type="scientific">Thelephora ganbajun</name>
    <name type="common">Ganba fungus</name>
    <dbReference type="NCBI Taxonomy" id="370292"/>
    <lineage>
        <taxon>Eukaryota</taxon>
        <taxon>Fungi</taxon>
        <taxon>Dikarya</taxon>
        <taxon>Basidiomycota</taxon>
        <taxon>Agaricomycotina</taxon>
        <taxon>Agaricomycetes</taxon>
        <taxon>Thelephorales</taxon>
        <taxon>Thelephoraceae</taxon>
        <taxon>Thelephora</taxon>
    </lineage>
</organism>
<evidence type="ECO:0000313" key="1">
    <source>
        <dbReference type="EMBL" id="KAF9646782.1"/>
    </source>
</evidence>
<keyword evidence="2" id="KW-1185">Reference proteome</keyword>
<feature type="non-terminal residue" evidence="1">
    <location>
        <position position="119"/>
    </location>
</feature>
<dbReference type="EMBL" id="MU118049">
    <property type="protein sequence ID" value="KAF9646782.1"/>
    <property type="molecule type" value="Genomic_DNA"/>
</dbReference>
<accession>A0ACB6ZB14</accession>
<gene>
    <name evidence="1" type="ORF">BDM02DRAFT_3270758</name>
</gene>
<name>A0ACB6ZB14_THEGA</name>
<proteinExistence type="predicted"/>